<feature type="domain" description="MoxR-vWA-beta-propeller ternary system" evidence="2">
    <location>
        <begin position="5"/>
        <end position="172"/>
    </location>
</feature>
<organism evidence="3 4">
    <name type="scientific">Pirellulimonas nuda</name>
    <dbReference type="NCBI Taxonomy" id="2528009"/>
    <lineage>
        <taxon>Bacteria</taxon>
        <taxon>Pseudomonadati</taxon>
        <taxon>Planctomycetota</taxon>
        <taxon>Planctomycetia</taxon>
        <taxon>Pirellulales</taxon>
        <taxon>Lacipirellulaceae</taxon>
        <taxon>Pirellulimonas</taxon>
    </lineage>
</organism>
<feature type="region of interest" description="Disordered" evidence="1">
    <location>
        <begin position="226"/>
        <end position="251"/>
    </location>
</feature>
<accession>A0A518DAD2</accession>
<dbReference type="EMBL" id="CP036291">
    <property type="protein sequence ID" value="QDU88432.1"/>
    <property type="molecule type" value="Genomic_DNA"/>
</dbReference>
<dbReference type="RefSeq" id="WP_197527367.1">
    <property type="nucleotide sequence ID" value="NZ_CP036291.1"/>
</dbReference>
<evidence type="ECO:0000313" key="4">
    <source>
        <dbReference type="Proteomes" id="UP000317429"/>
    </source>
</evidence>
<reference evidence="3 4" key="1">
    <citation type="submission" date="2019-02" db="EMBL/GenBank/DDBJ databases">
        <title>Deep-cultivation of Planctomycetes and their phenomic and genomic characterization uncovers novel biology.</title>
        <authorList>
            <person name="Wiegand S."/>
            <person name="Jogler M."/>
            <person name="Boedeker C."/>
            <person name="Pinto D."/>
            <person name="Vollmers J."/>
            <person name="Rivas-Marin E."/>
            <person name="Kohn T."/>
            <person name="Peeters S.H."/>
            <person name="Heuer A."/>
            <person name="Rast P."/>
            <person name="Oberbeckmann S."/>
            <person name="Bunk B."/>
            <person name="Jeske O."/>
            <person name="Meyerdierks A."/>
            <person name="Storesund J.E."/>
            <person name="Kallscheuer N."/>
            <person name="Luecker S."/>
            <person name="Lage O.M."/>
            <person name="Pohl T."/>
            <person name="Merkel B.J."/>
            <person name="Hornburger P."/>
            <person name="Mueller R.-W."/>
            <person name="Bruemmer F."/>
            <person name="Labrenz M."/>
            <person name="Spormann A.M."/>
            <person name="Op den Camp H."/>
            <person name="Overmann J."/>
            <person name="Amann R."/>
            <person name="Jetten M.S.M."/>
            <person name="Mascher T."/>
            <person name="Medema M.H."/>
            <person name="Devos D.P."/>
            <person name="Kaster A.-K."/>
            <person name="Ovreas L."/>
            <person name="Rohde M."/>
            <person name="Galperin M.Y."/>
            <person name="Jogler C."/>
        </authorList>
    </citation>
    <scope>NUCLEOTIDE SEQUENCE [LARGE SCALE GENOMIC DNA]</scope>
    <source>
        <strain evidence="3 4">Pla175</strain>
    </source>
</reference>
<evidence type="ECO:0000313" key="3">
    <source>
        <dbReference type="EMBL" id="QDU88432.1"/>
    </source>
</evidence>
<keyword evidence="4" id="KW-1185">Reference proteome</keyword>
<dbReference type="Gene3D" id="1.25.40.10">
    <property type="entry name" value="Tetratricopeptide repeat domain"/>
    <property type="match status" value="1"/>
</dbReference>
<proteinExistence type="predicted"/>
<dbReference type="InterPro" id="IPR045551">
    <property type="entry name" value="bpX3"/>
</dbReference>
<name>A0A518DAD2_9BACT</name>
<dbReference type="AlphaFoldDB" id="A0A518DAD2"/>
<sequence length="934" mass="99946">MPQIELAIRPRAAGRLDTAAWFIPGASPQQWIEEIASWRTDQRSLRIIAIREQDSLLLAGALAIPSDSDCRPSGRCVAYGRLGENLYLPTDAELRPAVPLADVAGLFAEDYLYVWTPGRGLTAAGPLEVFSLGALVRPPAPTGDAWESAVPGVGFPSMIVAILPHQTPTADGLLDDARDGIGDHGDDLARLPKSPDESLLGASGAAIGAALSAAAKALRGMTGLVRPAGSERHSGDQTPARSGAGSRGTGGALDRWLTQLRKSLQAARNKEVARLLGLLENDPDQGLKYALPIDGSGGAHRGRSLPGARLGMHNTDFSLGRMRGGGAADVWDLPFDYQQQLIAKYRELAAREARLGRYRRAAYIYAELLGDYNAAASTLEQGRCFREAAVLYRDRLKNDQAAAECLERGELWAEAIDAYRALEQHEKVGDLFRHIQQNDAASDAYHAAADAHLLLDQRLEAARIYDEKLREPDRAIATLDGGWPAGLQAKTCVQAALALRGRLGRHDSARERITELARCARQLARHAEVAGLLADVFERYADRGVRGYAAEVSSQIIANRLRLAPLAEVDSLLATLARLVPGDPLLPRDGRQYVQNRKQYRPAPLARQAIVTPTTAGRIERVHQFELGLGDVWKAAAVIGDSIFVAGIDHGLVFARCDGRGNVERRTDAWLERPLPMDTELVMLGEKSPIHLLPIGAGPLPMKEVFAGCDAAPSDCVWAGTPKGHGVVWGAAVGSLGQIWSIEGRNEPDAVLVCVNGEGAVVATRSLRLPSGVDWQDVSIPVPIHATSLRVFVGVGNSLIYLQGDEARTLERFERRIVGLAGGGPYASPNIAVSLDAGAAVVRPGFGGSVVLCAESLRSPKLLISQGGFLVAADDQRIEAYQLNNRAKGAGRVALRGATVHDAGRPIAVLPGRQTDEFVVVTGAGSVSVYRLLI</sequence>
<dbReference type="KEGG" id="pnd:Pla175_18100"/>
<gene>
    <name evidence="3" type="ORF">Pla175_18100</name>
</gene>
<dbReference type="Proteomes" id="UP000317429">
    <property type="component" value="Chromosome"/>
</dbReference>
<protein>
    <recommendedName>
        <fullName evidence="2">MoxR-vWA-beta-propeller ternary system domain-containing protein</fullName>
    </recommendedName>
</protein>
<dbReference type="InterPro" id="IPR011990">
    <property type="entry name" value="TPR-like_helical_dom_sf"/>
</dbReference>
<evidence type="ECO:0000259" key="2">
    <source>
        <dbReference type="Pfam" id="PF19919"/>
    </source>
</evidence>
<evidence type="ECO:0000256" key="1">
    <source>
        <dbReference type="SAM" id="MobiDB-lite"/>
    </source>
</evidence>
<dbReference type="Pfam" id="PF19919">
    <property type="entry name" value="bpX3"/>
    <property type="match status" value="1"/>
</dbReference>